<evidence type="ECO:0000313" key="2">
    <source>
        <dbReference type="Proteomes" id="UP000004471"/>
    </source>
</evidence>
<dbReference type="HOGENOM" id="CLU_3361601_0_0_6"/>
<feature type="non-terminal residue" evidence="1">
    <location>
        <position position="1"/>
    </location>
</feature>
<reference evidence="1 2" key="1">
    <citation type="journal article" date="2011" name="PLoS Pathog.">
        <title>Dynamic evolution of pathogenicity revealed by sequencing and comparative genomics of 19 Pseudomonas syringae isolates.</title>
        <authorList>
            <person name="Baltrus D.A."/>
            <person name="Nishimura M.T."/>
            <person name="Romanchuk A."/>
            <person name="Chang J.H."/>
            <person name="Mukhtar M.S."/>
            <person name="Cherkis K."/>
            <person name="Roach J."/>
            <person name="Grant S.R."/>
            <person name="Jones C.D."/>
            <person name="Dangl J.L."/>
        </authorList>
    </citation>
    <scope>NUCLEOTIDE SEQUENCE [LARGE SCALE GENOMIC DNA]</scope>
    <source>
        <strain evidence="2">M301072PT</strain>
    </source>
</reference>
<evidence type="ECO:0000313" key="1">
    <source>
        <dbReference type="EMBL" id="EGH36015.1"/>
    </source>
</evidence>
<dbReference type="EMBL" id="AEAH01004326">
    <property type="protein sequence ID" value="EGH36015.1"/>
    <property type="molecule type" value="Genomic_DNA"/>
</dbReference>
<dbReference type="Proteomes" id="UP000004471">
    <property type="component" value="Unassembled WGS sequence"/>
</dbReference>
<comment type="caution">
    <text evidence="1">The sequence shown here is derived from an EMBL/GenBank/DDBJ whole genome shotgun (WGS) entry which is preliminary data.</text>
</comment>
<name>F3G0M3_PSESX</name>
<accession>F3G0M3</accession>
<dbReference type="AlphaFoldDB" id="F3G0M3"/>
<organism evidence="1 2">
    <name type="scientific">Pseudomonas syringae pv. japonica str. M301072</name>
    <dbReference type="NCBI Taxonomy" id="629262"/>
    <lineage>
        <taxon>Bacteria</taxon>
        <taxon>Pseudomonadati</taxon>
        <taxon>Pseudomonadota</taxon>
        <taxon>Gammaproteobacteria</taxon>
        <taxon>Pseudomonadales</taxon>
        <taxon>Pseudomonadaceae</taxon>
        <taxon>Pseudomonas</taxon>
        <taxon>Pseudomonas syringae</taxon>
    </lineage>
</organism>
<sequence>QARVKLDVMQPQQLVDINHLALKQVESLPDGRLRIG</sequence>
<proteinExistence type="predicted"/>
<gene>
    <name evidence="1" type="ORF">PSYJA_45961</name>
</gene>
<protein>
    <submittedName>
        <fullName evidence="1">Oxidoreductase, molybdopterin-binding subunit, putative</fullName>
    </submittedName>
</protein>
<feature type="non-terminal residue" evidence="1">
    <location>
        <position position="36"/>
    </location>
</feature>